<keyword evidence="1" id="KW-0812">Transmembrane</keyword>
<dbReference type="HOGENOM" id="CLU_3061936_0_0_9"/>
<dbReference type="EMBL" id="CP006254">
    <property type="protein sequence ID" value="AHA58120.1"/>
    <property type="molecule type" value="Genomic_DNA"/>
</dbReference>
<evidence type="ECO:0000256" key="1">
    <source>
        <dbReference type="SAM" id="Phobius"/>
    </source>
</evidence>
<proteinExistence type="predicted"/>
<evidence type="ECO:0000313" key="3">
    <source>
        <dbReference type="Proteomes" id="UP000015500"/>
    </source>
</evidence>
<dbReference type="Proteomes" id="UP000015500">
    <property type="component" value="Chromosome"/>
</dbReference>
<protein>
    <submittedName>
        <fullName evidence="2">Uncharacterized protein</fullName>
    </submittedName>
</protein>
<accession>V5LWZ4</accession>
<keyword evidence="1" id="KW-1133">Transmembrane helix</keyword>
<reference evidence="2 3" key="1">
    <citation type="journal article" date="2014" name="Genome Announc.">
        <title>Complete Genome Sequence of the Thermophilic Polychlorinated Biphenyl Degrader Geobacillus sp. Strain JF8 (NBRC 109937).</title>
        <authorList>
            <person name="Shintani M."/>
            <person name="Ohtsubo Y."/>
            <person name="Fukuda K."/>
            <person name="Hosoyama A."/>
            <person name="Ohji S."/>
            <person name="Yamazoe A."/>
            <person name="Fujita N."/>
            <person name="Nagata Y."/>
            <person name="Tsuda M."/>
            <person name="Hatta T."/>
            <person name="Kimbara K."/>
        </authorList>
    </citation>
    <scope>NUCLEOTIDE SEQUENCE [LARGE SCALE GENOMIC DNA]</scope>
    <source>
        <strain evidence="2 3">JF8</strain>
    </source>
</reference>
<sequence>MLWLLLHRPLCSGCCCIGRPGEEGEAMRLVGPIVGAALVIVVFGVLVGRAAGL</sequence>
<name>V5LWZ4_GEOG3</name>
<keyword evidence="3" id="KW-1185">Reference proteome</keyword>
<dbReference type="STRING" id="1921421.M493_03752"/>
<dbReference type="AlphaFoldDB" id="V5LWZ4"/>
<feature type="transmembrane region" description="Helical" evidence="1">
    <location>
        <begin position="29"/>
        <end position="48"/>
    </location>
</feature>
<evidence type="ECO:0000313" key="2">
    <source>
        <dbReference type="EMBL" id="AHA58120.1"/>
    </source>
</evidence>
<organism evidence="2 3">
    <name type="scientific">Geobacillus genomosp. 3</name>
    <dbReference type="NCBI Taxonomy" id="1921421"/>
    <lineage>
        <taxon>Bacteria</taxon>
        <taxon>Bacillati</taxon>
        <taxon>Bacillota</taxon>
        <taxon>Bacilli</taxon>
        <taxon>Bacillales</taxon>
        <taxon>Anoxybacillaceae</taxon>
        <taxon>Geobacillus</taxon>
    </lineage>
</organism>
<keyword evidence="1" id="KW-0472">Membrane</keyword>
<gene>
    <name evidence="2" type="ORF">M493_03752</name>
</gene>
<dbReference type="KEGG" id="gjf:M493_03752"/>